<dbReference type="EMBL" id="SBIQ01000186">
    <property type="protein sequence ID" value="KAF7682757.1"/>
    <property type="molecule type" value="Genomic_DNA"/>
</dbReference>
<name>A0ABQ7HX46_9MICR</name>
<dbReference type="Proteomes" id="UP001516464">
    <property type="component" value="Unassembled WGS sequence"/>
</dbReference>
<sequence length="347" mass="41422">MKRTNFLIRFLIFLLLSSQIYCTVDEDIIDKCDEKINNYINSITAWQFKTMEKSLRDDIILVISMNSESFKMIERFFQHVSVDKCTPEKILFLYVDKQKYQAYIPSSYEEVEAHIEAFKTYTIICTSPETINLYQILSKHNEKTYMITDILYSQYKEEKIKVLDYIAKEVLEAYEKLNDKSNFVLSTNSLINVSLHHHLFFDTIKIKIFGMLEYSMTIAANKIACKLSYDLMKWFFDKSVTHLNKDNYDCWIKAYMDTMLIYFEKKGLLKKVPCITEYPEIYSMLFPFVKIDFQKNEQNIFLVTGGVSFEKEFEHLFMFFDKEIYNTLKKEIGYIMFSKIIDLTFKK</sequence>
<proteinExistence type="predicted"/>
<evidence type="ECO:0000313" key="3">
    <source>
        <dbReference type="Proteomes" id="UP001516464"/>
    </source>
</evidence>
<comment type="caution">
    <text evidence="2">The sequence shown here is derived from an EMBL/GenBank/DDBJ whole genome shotgun (WGS) entry which is preliminary data.</text>
</comment>
<evidence type="ECO:0000313" key="2">
    <source>
        <dbReference type="EMBL" id="KAF7682757.1"/>
    </source>
</evidence>
<protein>
    <submittedName>
        <fullName evidence="2">Uncharacterized protein</fullName>
    </submittedName>
</protein>
<keyword evidence="3" id="KW-1185">Reference proteome</keyword>
<feature type="chain" id="PRO_5046853734" evidence="1">
    <location>
        <begin position="23"/>
        <end position="347"/>
    </location>
</feature>
<gene>
    <name evidence="2" type="ORF">TCON_2027</name>
</gene>
<evidence type="ECO:0000256" key="1">
    <source>
        <dbReference type="SAM" id="SignalP"/>
    </source>
</evidence>
<organism evidence="2 3">
    <name type="scientific">Astathelohania contejeani</name>
    <dbReference type="NCBI Taxonomy" id="164912"/>
    <lineage>
        <taxon>Eukaryota</taxon>
        <taxon>Fungi</taxon>
        <taxon>Fungi incertae sedis</taxon>
        <taxon>Microsporidia</taxon>
        <taxon>Astathelohaniidae</taxon>
        <taxon>Astathelohania</taxon>
    </lineage>
</organism>
<reference evidence="2 3" key="1">
    <citation type="submission" date="2019-01" db="EMBL/GenBank/DDBJ databases">
        <title>Genomes sequencing and comparative genomics of infectious freshwater microsporidia, Cucumispora dikerogammari and Thelohania contejeani.</title>
        <authorList>
            <person name="Cormier A."/>
            <person name="Giraud I."/>
            <person name="Wattier R."/>
            <person name="Teixeira M."/>
            <person name="Grandjean F."/>
            <person name="Rigaud T."/>
            <person name="Cordaux R."/>
        </authorList>
    </citation>
    <scope>NUCLEOTIDE SEQUENCE [LARGE SCALE GENOMIC DNA]</scope>
    <source>
        <strain evidence="2">T1</strain>
        <tissue evidence="2">Spores</tissue>
    </source>
</reference>
<feature type="signal peptide" evidence="1">
    <location>
        <begin position="1"/>
        <end position="22"/>
    </location>
</feature>
<accession>A0ABQ7HX46</accession>
<keyword evidence="1" id="KW-0732">Signal</keyword>